<dbReference type="AlphaFoldDB" id="A0A2T7CMV0"/>
<evidence type="ECO:0000256" key="1">
    <source>
        <dbReference type="SAM" id="MobiDB-lite"/>
    </source>
</evidence>
<gene>
    <name evidence="2" type="ORF">GQ55_8G127100</name>
</gene>
<name>A0A2T7CMV0_9POAL</name>
<sequence>MLLPSGAPASVLSAKGDRQSRHFHLLSPPPLRLSSPPLPAPEDVAAQHSCRSSLQHDPWQGHRFLQSRVKTRGTGPTNTYMRSPLISQLFFIARCLVLVPTIHSSGVFL</sequence>
<feature type="region of interest" description="Disordered" evidence="1">
    <location>
        <begin position="1"/>
        <end position="43"/>
    </location>
</feature>
<proteinExistence type="predicted"/>
<organism evidence="2 3">
    <name type="scientific">Panicum hallii var. hallii</name>
    <dbReference type="NCBI Taxonomy" id="1504633"/>
    <lineage>
        <taxon>Eukaryota</taxon>
        <taxon>Viridiplantae</taxon>
        <taxon>Streptophyta</taxon>
        <taxon>Embryophyta</taxon>
        <taxon>Tracheophyta</taxon>
        <taxon>Spermatophyta</taxon>
        <taxon>Magnoliopsida</taxon>
        <taxon>Liliopsida</taxon>
        <taxon>Poales</taxon>
        <taxon>Poaceae</taxon>
        <taxon>PACMAD clade</taxon>
        <taxon>Panicoideae</taxon>
        <taxon>Panicodae</taxon>
        <taxon>Paniceae</taxon>
        <taxon>Panicinae</taxon>
        <taxon>Panicum</taxon>
        <taxon>Panicum sect. Panicum</taxon>
    </lineage>
</organism>
<evidence type="ECO:0000313" key="3">
    <source>
        <dbReference type="Proteomes" id="UP000244336"/>
    </source>
</evidence>
<dbReference type="Gramene" id="PUZ44677">
    <property type="protein sequence ID" value="PUZ44677"/>
    <property type="gene ID" value="GQ55_8G127100"/>
</dbReference>
<feature type="compositionally biased region" description="Pro residues" evidence="1">
    <location>
        <begin position="27"/>
        <end position="40"/>
    </location>
</feature>
<dbReference type="Proteomes" id="UP000244336">
    <property type="component" value="Chromosome 8"/>
</dbReference>
<dbReference type="EMBL" id="CM009756">
    <property type="protein sequence ID" value="PUZ44677.1"/>
    <property type="molecule type" value="Genomic_DNA"/>
</dbReference>
<accession>A0A2T7CMV0</accession>
<keyword evidence="3" id="KW-1185">Reference proteome</keyword>
<protein>
    <submittedName>
        <fullName evidence="2">Uncharacterized protein</fullName>
    </submittedName>
</protein>
<reference evidence="2 3" key="1">
    <citation type="submission" date="2018-04" db="EMBL/GenBank/DDBJ databases">
        <title>WGS assembly of Panicum hallii var. hallii HAL2.</title>
        <authorList>
            <person name="Lovell J."/>
            <person name="Jenkins J."/>
            <person name="Lowry D."/>
            <person name="Mamidi S."/>
            <person name="Sreedasyam A."/>
            <person name="Weng X."/>
            <person name="Barry K."/>
            <person name="Bonette J."/>
            <person name="Campitelli B."/>
            <person name="Daum C."/>
            <person name="Gordon S."/>
            <person name="Gould B."/>
            <person name="Lipzen A."/>
            <person name="MacQueen A."/>
            <person name="Palacio-Mejia J."/>
            <person name="Plott C."/>
            <person name="Shakirov E."/>
            <person name="Shu S."/>
            <person name="Yoshinaga Y."/>
            <person name="Zane M."/>
            <person name="Rokhsar D."/>
            <person name="Grimwood J."/>
            <person name="Schmutz J."/>
            <person name="Juenger T."/>
        </authorList>
    </citation>
    <scope>NUCLEOTIDE SEQUENCE [LARGE SCALE GENOMIC DNA]</scope>
    <source>
        <strain evidence="3">cv. HAL2</strain>
    </source>
</reference>
<evidence type="ECO:0000313" key="2">
    <source>
        <dbReference type="EMBL" id="PUZ44677.1"/>
    </source>
</evidence>